<dbReference type="OrthoDB" id="2660631at2759"/>
<accession>A0A0C2Z633</accession>
<dbReference type="AlphaFoldDB" id="A0A0C2Z633"/>
<reference evidence="2" key="2">
    <citation type="submission" date="2015-01" db="EMBL/GenBank/DDBJ databases">
        <title>Evolutionary Origins and Diversification of the Mycorrhizal Mutualists.</title>
        <authorList>
            <consortium name="DOE Joint Genome Institute"/>
            <consortium name="Mycorrhizal Genomics Consortium"/>
            <person name="Kohler A."/>
            <person name="Kuo A."/>
            <person name="Nagy L.G."/>
            <person name="Floudas D."/>
            <person name="Copeland A."/>
            <person name="Barry K.W."/>
            <person name="Cichocki N."/>
            <person name="Veneault-Fourrey C."/>
            <person name="LaButti K."/>
            <person name="Lindquist E.A."/>
            <person name="Lipzen A."/>
            <person name="Lundell T."/>
            <person name="Morin E."/>
            <person name="Murat C."/>
            <person name="Riley R."/>
            <person name="Ohm R."/>
            <person name="Sun H."/>
            <person name="Tunlid A."/>
            <person name="Henrissat B."/>
            <person name="Grigoriev I.V."/>
            <person name="Hibbett D.S."/>
            <person name="Martin F."/>
        </authorList>
    </citation>
    <scope>NUCLEOTIDE SEQUENCE [LARGE SCALE GENOMIC DNA]</scope>
    <source>
        <strain evidence="2">Foug A</strain>
    </source>
</reference>
<name>A0A0C2Z633_9AGAM</name>
<proteinExistence type="predicted"/>
<dbReference type="EMBL" id="KN822100">
    <property type="protein sequence ID" value="KIM57473.1"/>
    <property type="molecule type" value="Genomic_DNA"/>
</dbReference>
<sequence>MRPSATKADLPSSHDISTHIHNTFTDFLQQLKTDLKSDSVGQVSTTMDLWSVDQTKAAFLGITAH</sequence>
<gene>
    <name evidence="1" type="ORF">SCLCIDRAFT_67388</name>
</gene>
<evidence type="ECO:0000313" key="1">
    <source>
        <dbReference type="EMBL" id="KIM57473.1"/>
    </source>
</evidence>
<organism evidence="1 2">
    <name type="scientific">Scleroderma citrinum Foug A</name>
    <dbReference type="NCBI Taxonomy" id="1036808"/>
    <lineage>
        <taxon>Eukaryota</taxon>
        <taxon>Fungi</taxon>
        <taxon>Dikarya</taxon>
        <taxon>Basidiomycota</taxon>
        <taxon>Agaricomycotina</taxon>
        <taxon>Agaricomycetes</taxon>
        <taxon>Agaricomycetidae</taxon>
        <taxon>Boletales</taxon>
        <taxon>Sclerodermatineae</taxon>
        <taxon>Sclerodermataceae</taxon>
        <taxon>Scleroderma</taxon>
    </lineage>
</organism>
<protein>
    <submittedName>
        <fullName evidence="1">Uncharacterized protein</fullName>
    </submittedName>
</protein>
<dbReference type="Proteomes" id="UP000053989">
    <property type="component" value="Unassembled WGS sequence"/>
</dbReference>
<evidence type="ECO:0000313" key="2">
    <source>
        <dbReference type="Proteomes" id="UP000053989"/>
    </source>
</evidence>
<dbReference type="HOGENOM" id="CLU_2856070_0_0_1"/>
<keyword evidence="2" id="KW-1185">Reference proteome</keyword>
<reference evidence="1 2" key="1">
    <citation type="submission" date="2014-04" db="EMBL/GenBank/DDBJ databases">
        <authorList>
            <consortium name="DOE Joint Genome Institute"/>
            <person name="Kuo A."/>
            <person name="Kohler A."/>
            <person name="Nagy L.G."/>
            <person name="Floudas D."/>
            <person name="Copeland A."/>
            <person name="Barry K.W."/>
            <person name="Cichocki N."/>
            <person name="Veneault-Fourrey C."/>
            <person name="LaButti K."/>
            <person name="Lindquist E.A."/>
            <person name="Lipzen A."/>
            <person name="Lundell T."/>
            <person name="Morin E."/>
            <person name="Murat C."/>
            <person name="Sun H."/>
            <person name="Tunlid A."/>
            <person name="Henrissat B."/>
            <person name="Grigoriev I.V."/>
            <person name="Hibbett D.S."/>
            <person name="Martin F."/>
            <person name="Nordberg H.P."/>
            <person name="Cantor M.N."/>
            <person name="Hua S.X."/>
        </authorList>
    </citation>
    <scope>NUCLEOTIDE SEQUENCE [LARGE SCALE GENOMIC DNA]</scope>
    <source>
        <strain evidence="1 2">Foug A</strain>
    </source>
</reference>
<feature type="non-terminal residue" evidence="1">
    <location>
        <position position="65"/>
    </location>
</feature>
<dbReference type="InParanoid" id="A0A0C2Z633"/>